<dbReference type="SUPFAM" id="SSF88946">
    <property type="entry name" value="Sigma2 domain of RNA polymerase sigma factors"/>
    <property type="match status" value="1"/>
</dbReference>
<feature type="compositionally biased region" description="Polar residues" evidence="5">
    <location>
        <begin position="337"/>
        <end position="352"/>
    </location>
</feature>
<dbReference type="InterPro" id="IPR014284">
    <property type="entry name" value="RNA_pol_sigma-70_dom"/>
</dbReference>
<evidence type="ECO:0000256" key="1">
    <source>
        <dbReference type="ARBA" id="ARBA00010641"/>
    </source>
</evidence>
<gene>
    <name evidence="8" type="primary">sigL_2</name>
    <name evidence="8" type="ORF">Poly30_13170</name>
</gene>
<dbReference type="InterPro" id="IPR013325">
    <property type="entry name" value="RNA_pol_sigma_r2"/>
</dbReference>
<accession>A0A518EP02</accession>
<dbReference type="SUPFAM" id="SSF88659">
    <property type="entry name" value="Sigma3 and sigma4 domains of RNA polymerase sigma factors"/>
    <property type="match status" value="1"/>
</dbReference>
<evidence type="ECO:0000256" key="3">
    <source>
        <dbReference type="ARBA" id="ARBA00023082"/>
    </source>
</evidence>
<dbReference type="GO" id="GO:0003677">
    <property type="term" value="F:DNA binding"/>
    <property type="evidence" value="ECO:0007669"/>
    <property type="project" value="InterPro"/>
</dbReference>
<dbReference type="OrthoDB" id="9795666at2"/>
<sequence>MSEAHPDLSLTDSSLTDVAWLIALARTLTRDGADADDLVQETWMIACTSPPPHGGLNRPWLATVLRRFHLQSLRSERRRVHRAKSAARREAMPDTAELVERAELQRALADCLLSLEDPYRTTLMLVAFEGVTTAEIAERDGVSVGVVRYRVRKAREAMRAKLMASDGEDWSQWCAVLLPFARLSLPGEAGAAHASASPMFVAASAWIGALSMTFKLLVSLSIVVVLITAATSLDKTQLNVTPQVVRDVERVSSAVTSPLLDAIPAKGRRESAPSIRERALPEAVQAEEPVEAVGAPAPSPRRITSLATLEIRIRSQEMGWFASLMADEPPFPGGNGPSWSTGDLETGYQMNSSAGQGAGQTYALSNLDGVYRFLNVRPGVPLRVAAVDGFFFAGDEVEVSPLLPGEDRVVEVVVTRELRRFQGRVLSPDGEPIEGASLQLSVPGETLVTGDHTGPDGAFRTQPMKVEELILAVRAKGFATTVDTRFAVPNGPIDIFLERGRPVRILVRDAEMRWVEDAEIIGRETGAGVCYSARGRTNQDGVCRLEAVSSVDLPLEISVNGRTFHSTLLAHEVEHIVEVPTRQSCFIRVNGPRTARLQGAERIALRPVAPTEGEVLMQALQLSANEAIFERVFPGTYEATLERIEKESVVWTSDPVMVDVKASGPNETSLDR</sequence>
<evidence type="ECO:0000256" key="2">
    <source>
        <dbReference type="ARBA" id="ARBA00023015"/>
    </source>
</evidence>
<dbReference type="Pfam" id="PF04542">
    <property type="entry name" value="Sigma70_r2"/>
    <property type="match status" value="1"/>
</dbReference>
<dbReference type="AlphaFoldDB" id="A0A518EP02"/>
<comment type="similarity">
    <text evidence="1">Belongs to the sigma-70 factor family. ECF subfamily.</text>
</comment>
<evidence type="ECO:0000256" key="4">
    <source>
        <dbReference type="ARBA" id="ARBA00023163"/>
    </source>
</evidence>
<dbReference type="SUPFAM" id="SSF49464">
    <property type="entry name" value="Carboxypeptidase regulatory domain-like"/>
    <property type="match status" value="1"/>
</dbReference>
<dbReference type="RefSeq" id="WP_145195449.1">
    <property type="nucleotide sequence ID" value="NZ_CP036434.1"/>
</dbReference>
<keyword evidence="3" id="KW-0731">Sigma factor</keyword>
<protein>
    <submittedName>
        <fullName evidence="8">ECF RNA polymerase sigma factor SigL</fullName>
    </submittedName>
</protein>
<dbReference type="InterPro" id="IPR013249">
    <property type="entry name" value="RNA_pol_sigma70_r4_t2"/>
</dbReference>
<dbReference type="NCBIfam" id="TIGR02937">
    <property type="entry name" value="sigma70-ECF"/>
    <property type="match status" value="1"/>
</dbReference>
<evidence type="ECO:0000313" key="9">
    <source>
        <dbReference type="Proteomes" id="UP000320390"/>
    </source>
</evidence>
<feature type="region of interest" description="Disordered" evidence="5">
    <location>
        <begin position="331"/>
        <end position="352"/>
    </location>
</feature>
<dbReference type="PANTHER" id="PTHR43133">
    <property type="entry name" value="RNA POLYMERASE ECF-TYPE SIGMA FACTO"/>
    <property type="match status" value="1"/>
</dbReference>
<dbReference type="EMBL" id="CP036434">
    <property type="protein sequence ID" value="QDV05814.1"/>
    <property type="molecule type" value="Genomic_DNA"/>
</dbReference>
<evidence type="ECO:0000259" key="7">
    <source>
        <dbReference type="Pfam" id="PF08281"/>
    </source>
</evidence>
<dbReference type="Gene3D" id="1.10.1740.10">
    <property type="match status" value="1"/>
</dbReference>
<dbReference type="InterPro" id="IPR039425">
    <property type="entry name" value="RNA_pol_sigma-70-like"/>
</dbReference>
<dbReference type="GO" id="GO:0006352">
    <property type="term" value="P:DNA-templated transcription initiation"/>
    <property type="evidence" value="ECO:0007669"/>
    <property type="project" value="InterPro"/>
</dbReference>
<feature type="domain" description="RNA polymerase sigma factor 70 region 4 type 2" evidence="7">
    <location>
        <begin position="106"/>
        <end position="158"/>
    </location>
</feature>
<evidence type="ECO:0000313" key="8">
    <source>
        <dbReference type="EMBL" id="QDV05814.1"/>
    </source>
</evidence>
<dbReference type="CDD" id="cd06171">
    <property type="entry name" value="Sigma70_r4"/>
    <property type="match status" value="1"/>
</dbReference>
<dbReference type="Pfam" id="PF13620">
    <property type="entry name" value="CarboxypepD_reg"/>
    <property type="match status" value="1"/>
</dbReference>
<feature type="domain" description="RNA polymerase sigma-70 region 2" evidence="6">
    <location>
        <begin position="20"/>
        <end position="79"/>
    </location>
</feature>
<dbReference type="Gene3D" id="1.10.10.10">
    <property type="entry name" value="Winged helix-like DNA-binding domain superfamily/Winged helix DNA-binding domain"/>
    <property type="match status" value="1"/>
</dbReference>
<dbReference type="Pfam" id="PF08281">
    <property type="entry name" value="Sigma70_r4_2"/>
    <property type="match status" value="1"/>
</dbReference>
<keyword evidence="9" id="KW-1185">Reference proteome</keyword>
<proteinExistence type="inferred from homology"/>
<keyword evidence="4" id="KW-0804">Transcription</keyword>
<keyword evidence="2" id="KW-0805">Transcription regulation</keyword>
<evidence type="ECO:0000256" key="5">
    <source>
        <dbReference type="SAM" id="MobiDB-lite"/>
    </source>
</evidence>
<organism evidence="8 9">
    <name type="scientific">Saltatorellus ferox</name>
    <dbReference type="NCBI Taxonomy" id="2528018"/>
    <lineage>
        <taxon>Bacteria</taxon>
        <taxon>Pseudomonadati</taxon>
        <taxon>Planctomycetota</taxon>
        <taxon>Planctomycetia</taxon>
        <taxon>Planctomycetia incertae sedis</taxon>
        <taxon>Saltatorellus</taxon>
    </lineage>
</organism>
<dbReference type="GO" id="GO:0016987">
    <property type="term" value="F:sigma factor activity"/>
    <property type="evidence" value="ECO:0007669"/>
    <property type="project" value="UniProtKB-KW"/>
</dbReference>
<dbReference type="InterPro" id="IPR036388">
    <property type="entry name" value="WH-like_DNA-bd_sf"/>
</dbReference>
<name>A0A518EP02_9BACT</name>
<dbReference type="InterPro" id="IPR008969">
    <property type="entry name" value="CarboxyPept-like_regulatory"/>
</dbReference>
<dbReference type="InterPro" id="IPR007627">
    <property type="entry name" value="RNA_pol_sigma70_r2"/>
</dbReference>
<reference evidence="8 9" key="1">
    <citation type="submission" date="2019-02" db="EMBL/GenBank/DDBJ databases">
        <title>Deep-cultivation of Planctomycetes and their phenomic and genomic characterization uncovers novel biology.</title>
        <authorList>
            <person name="Wiegand S."/>
            <person name="Jogler M."/>
            <person name="Boedeker C."/>
            <person name="Pinto D."/>
            <person name="Vollmers J."/>
            <person name="Rivas-Marin E."/>
            <person name="Kohn T."/>
            <person name="Peeters S.H."/>
            <person name="Heuer A."/>
            <person name="Rast P."/>
            <person name="Oberbeckmann S."/>
            <person name="Bunk B."/>
            <person name="Jeske O."/>
            <person name="Meyerdierks A."/>
            <person name="Storesund J.E."/>
            <person name="Kallscheuer N."/>
            <person name="Luecker S."/>
            <person name="Lage O.M."/>
            <person name="Pohl T."/>
            <person name="Merkel B.J."/>
            <person name="Hornburger P."/>
            <person name="Mueller R.-W."/>
            <person name="Bruemmer F."/>
            <person name="Labrenz M."/>
            <person name="Spormann A.M."/>
            <person name="Op den Camp H."/>
            <person name="Overmann J."/>
            <person name="Amann R."/>
            <person name="Jetten M.S.M."/>
            <person name="Mascher T."/>
            <person name="Medema M.H."/>
            <person name="Devos D.P."/>
            <person name="Kaster A.-K."/>
            <person name="Ovreas L."/>
            <person name="Rohde M."/>
            <person name="Galperin M.Y."/>
            <person name="Jogler C."/>
        </authorList>
    </citation>
    <scope>NUCLEOTIDE SEQUENCE [LARGE SCALE GENOMIC DNA]</scope>
    <source>
        <strain evidence="8 9">Poly30</strain>
    </source>
</reference>
<evidence type="ECO:0000259" key="6">
    <source>
        <dbReference type="Pfam" id="PF04542"/>
    </source>
</evidence>
<dbReference type="Proteomes" id="UP000320390">
    <property type="component" value="Chromosome"/>
</dbReference>
<dbReference type="PANTHER" id="PTHR43133:SF25">
    <property type="entry name" value="RNA POLYMERASE SIGMA FACTOR RFAY-RELATED"/>
    <property type="match status" value="1"/>
</dbReference>
<dbReference type="InterPro" id="IPR013324">
    <property type="entry name" value="RNA_pol_sigma_r3/r4-like"/>
</dbReference>